<protein>
    <submittedName>
        <fullName evidence="1">Uncharacterized protein</fullName>
    </submittedName>
</protein>
<evidence type="ECO:0000313" key="1">
    <source>
        <dbReference type="EMBL" id="CAB4121769.1"/>
    </source>
</evidence>
<proteinExistence type="predicted"/>
<reference evidence="1" key="1">
    <citation type="submission" date="2020-04" db="EMBL/GenBank/DDBJ databases">
        <authorList>
            <person name="Chiriac C."/>
            <person name="Salcher M."/>
            <person name="Ghai R."/>
            <person name="Kavagutti S V."/>
        </authorList>
    </citation>
    <scope>NUCLEOTIDE SEQUENCE</scope>
</reference>
<gene>
    <name evidence="1" type="ORF">UFOVP17_5</name>
</gene>
<accession>A0A6J5KNK2</accession>
<sequence length="222" mass="25915">MKLIPKNWEKFQHYKHRSPPWIKLHRDILDDYDWWSLPIASRAIAPCLWLLASCEEDGIFDASPEKLAFRFRMTEKDIQLAVKPLIDKGYFVYADELLAPCYQDAMSEKSKSRDREEKEAEKKFIPPIDSYILSEWIKVRKSKKAVEITELVWKGLVREANKLGWTPEKAVIKCCEKGWVSLDASWINKGNKPSYQTSREIAAQSIFGNVINQQIEKVVDHE</sequence>
<organism evidence="1">
    <name type="scientific">uncultured Caudovirales phage</name>
    <dbReference type="NCBI Taxonomy" id="2100421"/>
    <lineage>
        <taxon>Viruses</taxon>
        <taxon>Duplodnaviria</taxon>
        <taxon>Heunggongvirae</taxon>
        <taxon>Uroviricota</taxon>
        <taxon>Caudoviricetes</taxon>
        <taxon>Peduoviridae</taxon>
        <taxon>Maltschvirus</taxon>
        <taxon>Maltschvirus maltsch</taxon>
    </lineage>
</organism>
<name>A0A6J5KNK2_9CAUD</name>
<dbReference type="EMBL" id="LR796154">
    <property type="protein sequence ID" value="CAB4121769.1"/>
    <property type="molecule type" value="Genomic_DNA"/>
</dbReference>